<sequence>MGTFDANNSLSHALLVLRAAALTAAQWAALSAGTSYAAVVLAQRAGLLPRRGAYRSVRWAAPLGCALTAAYVGARAGVGTGLDEVLTRTAGERRAARDEAEGGGEAEGTVRRVVRRFSHRERERAR</sequence>
<evidence type="ECO:0000256" key="2">
    <source>
        <dbReference type="SAM" id="SignalP"/>
    </source>
</evidence>
<accession>A0AB34JML8</accession>
<dbReference type="EMBL" id="JBGBPQ010000007">
    <property type="protein sequence ID" value="KAL1522227.1"/>
    <property type="molecule type" value="Genomic_DNA"/>
</dbReference>
<reference evidence="3 4" key="1">
    <citation type="journal article" date="2024" name="Science">
        <title>Giant polyketide synthase enzymes in the biosynthesis of giant marine polyether toxins.</title>
        <authorList>
            <person name="Fallon T.R."/>
            <person name="Shende V.V."/>
            <person name="Wierzbicki I.H."/>
            <person name="Pendleton A.L."/>
            <person name="Watervoot N.F."/>
            <person name="Auber R.P."/>
            <person name="Gonzalez D.J."/>
            <person name="Wisecaver J.H."/>
            <person name="Moore B.S."/>
        </authorList>
    </citation>
    <scope>NUCLEOTIDE SEQUENCE [LARGE SCALE GENOMIC DNA]</scope>
    <source>
        <strain evidence="3 4">12B1</strain>
    </source>
</reference>
<organism evidence="3 4">
    <name type="scientific">Prymnesium parvum</name>
    <name type="common">Toxic golden alga</name>
    <dbReference type="NCBI Taxonomy" id="97485"/>
    <lineage>
        <taxon>Eukaryota</taxon>
        <taxon>Haptista</taxon>
        <taxon>Haptophyta</taxon>
        <taxon>Prymnesiophyceae</taxon>
        <taxon>Prymnesiales</taxon>
        <taxon>Prymnesiaceae</taxon>
        <taxon>Prymnesium</taxon>
    </lineage>
</organism>
<feature type="compositionally biased region" description="Basic and acidic residues" evidence="1">
    <location>
        <begin position="90"/>
        <end position="100"/>
    </location>
</feature>
<evidence type="ECO:0000313" key="4">
    <source>
        <dbReference type="Proteomes" id="UP001515480"/>
    </source>
</evidence>
<proteinExistence type="predicted"/>
<comment type="caution">
    <text evidence="3">The sequence shown here is derived from an EMBL/GenBank/DDBJ whole genome shotgun (WGS) entry which is preliminary data.</text>
</comment>
<feature type="signal peptide" evidence="2">
    <location>
        <begin position="1"/>
        <end position="25"/>
    </location>
</feature>
<feature type="chain" id="PRO_5044286881" evidence="2">
    <location>
        <begin position="26"/>
        <end position="126"/>
    </location>
</feature>
<protein>
    <submittedName>
        <fullName evidence="3">Uncharacterized protein</fullName>
    </submittedName>
</protein>
<dbReference type="AlphaFoldDB" id="A0AB34JML8"/>
<keyword evidence="4" id="KW-1185">Reference proteome</keyword>
<keyword evidence="2" id="KW-0732">Signal</keyword>
<feature type="region of interest" description="Disordered" evidence="1">
    <location>
        <begin position="90"/>
        <end position="126"/>
    </location>
</feature>
<gene>
    <name evidence="3" type="ORF">AB1Y20_021864</name>
</gene>
<dbReference type="Proteomes" id="UP001515480">
    <property type="component" value="Unassembled WGS sequence"/>
</dbReference>
<evidence type="ECO:0000256" key="1">
    <source>
        <dbReference type="SAM" id="MobiDB-lite"/>
    </source>
</evidence>
<name>A0AB34JML8_PRYPA</name>
<evidence type="ECO:0000313" key="3">
    <source>
        <dbReference type="EMBL" id="KAL1522227.1"/>
    </source>
</evidence>